<reference evidence="10" key="1">
    <citation type="submission" date="2010-08" db="EMBL/GenBank/DDBJ databases">
        <authorList>
            <consortium name="Caenorhabditis japonica Sequencing Consortium"/>
            <person name="Wilson R.K."/>
        </authorList>
    </citation>
    <scope>NUCLEOTIDE SEQUENCE [LARGE SCALE GENOMIC DNA]</scope>
    <source>
        <strain evidence="10">DF5081</strain>
    </source>
</reference>
<evidence type="ECO:0000256" key="2">
    <source>
        <dbReference type="ARBA" id="ARBA00003951"/>
    </source>
</evidence>
<dbReference type="PIRSF" id="PIRSF018427">
    <property type="entry name" value="Isopntndiph_ism"/>
    <property type="match status" value="1"/>
</dbReference>
<feature type="domain" description="Nudix hydrolase" evidence="8">
    <location>
        <begin position="60"/>
        <end position="206"/>
    </location>
</feature>
<evidence type="ECO:0000256" key="4">
    <source>
        <dbReference type="ARBA" id="ARBA00007579"/>
    </source>
</evidence>
<name>A0A8R1HMV2_CAEJA</name>
<accession>A0A8R1HMV2</accession>
<keyword evidence="7" id="KW-0413">Isomerase</keyword>
<dbReference type="GO" id="GO:0005737">
    <property type="term" value="C:cytoplasm"/>
    <property type="evidence" value="ECO:0007669"/>
    <property type="project" value="TreeGrafter"/>
</dbReference>
<dbReference type="OMA" id="AEWGEHE"/>
<comment type="similarity">
    <text evidence="4">Belongs to the IPP isomerase type 1 family.</text>
</comment>
<evidence type="ECO:0000256" key="7">
    <source>
        <dbReference type="ARBA" id="ARBA00023235"/>
    </source>
</evidence>
<dbReference type="EC" id="5.3.3.2" evidence="5"/>
<dbReference type="FunFam" id="3.90.79.10:FF:000096">
    <property type="entry name" value="Isopentenyl-diphosphate Delta-isomerase"/>
    <property type="match status" value="1"/>
</dbReference>
<evidence type="ECO:0000259" key="8">
    <source>
        <dbReference type="PROSITE" id="PS51462"/>
    </source>
</evidence>
<keyword evidence="10" id="KW-1185">Reference proteome</keyword>
<dbReference type="PROSITE" id="PS51462">
    <property type="entry name" value="NUDIX"/>
    <property type="match status" value="1"/>
</dbReference>
<evidence type="ECO:0000256" key="5">
    <source>
        <dbReference type="ARBA" id="ARBA00012057"/>
    </source>
</evidence>
<comment type="catalytic activity">
    <reaction evidence="1">
        <text>isopentenyl diphosphate = dimethylallyl diphosphate</text>
        <dbReference type="Rhea" id="RHEA:23284"/>
        <dbReference type="ChEBI" id="CHEBI:57623"/>
        <dbReference type="ChEBI" id="CHEBI:128769"/>
        <dbReference type="EC" id="5.3.3.2"/>
    </reaction>
</comment>
<dbReference type="GO" id="GO:0004452">
    <property type="term" value="F:isopentenyl-diphosphate delta-isomerase activity"/>
    <property type="evidence" value="ECO:0007669"/>
    <property type="project" value="UniProtKB-EC"/>
</dbReference>
<dbReference type="InterPro" id="IPR000086">
    <property type="entry name" value="NUDIX_hydrolase_dom"/>
</dbReference>
<dbReference type="SUPFAM" id="SSF55811">
    <property type="entry name" value="Nudix"/>
    <property type="match status" value="1"/>
</dbReference>
<keyword evidence="6" id="KW-0414">Isoprene biosynthesis</keyword>
<dbReference type="PANTHER" id="PTHR10885">
    <property type="entry name" value="ISOPENTENYL-DIPHOSPHATE DELTA-ISOMERASE"/>
    <property type="match status" value="1"/>
</dbReference>
<dbReference type="AlphaFoldDB" id="A0A8R1HMV2"/>
<dbReference type="PANTHER" id="PTHR10885:SF0">
    <property type="entry name" value="ISOPENTENYL-DIPHOSPHATE DELTA-ISOMERASE"/>
    <property type="match status" value="1"/>
</dbReference>
<dbReference type="InterPro" id="IPR015797">
    <property type="entry name" value="NUDIX_hydrolase-like_dom_sf"/>
</dbReference>
<evidence type="ECO:0000256" key="6">
    <source>
        <dbReference type="ARBA" id="ARBA00023229"/>
    </source>
</evidence>
<dbReference type="EnsemblMetazoa" id="CJA06181.1">
    <property type="protein sequence ID" value="CJA06181.1"/>
    <property type="gene ID" value="WBGene00125385"/>
</dbReference>
<evidence type="ECO:0000313" key="9">
    <source>
        <dbReference type="EnsemblMetazoa" id="CJA06181.1"/>
    </source>
</evidence>
<dbReference type="CDD" id="cd02885">
    <property type="entry name" value="NUDIX_IPP_Isomerase"/>
    <property type="match status" value="1"/>
</dbReference>
<evidence type="ECO:0000256" key="3">
    <source>
        <dbReference type="ARBA" id="ARBA00004826"/>
    </source>
</evidence>
<evidence type="ECO:0000313" key="10">
    <source>
        <dbReference type="Proteomes" id="UP000005237"/>
    </source>
</evidence>
<sequence length="233" mass="27171">MKKSLKLLSQVKIARRGAQFENYDPQQVEYMREKCINVNENDEIIGAVSKRQAHSSNHLVLHRAFSVFSFNSNNKLLMQKRSSEKITFPNLWTNTCCSHPLHTRQEMDGAVGAKRAAIRKLEHELGITGVSTEQLQMSGRYIYLAEMENAPWGEHELDYALILRNVGQEECTINRNEVSEVREVGLQELKTWIQNEPQLFTPWMKMFSKTEIFEKWWSKSSSQEEDTKIYKLN</sequence>
<dbReference type="Pfam" id="PF00293">
    <property type="entry name" value="NUDIX"/>
    <property type="match status" value="1"/>
</dbReference>
<evidence type="ECO:0000256" key="1">
    <source>
        <dbReference type="ARBA" id="ARBA00000374"/>
    </source>
</evidence>
<dbReference type="InterPro" id="IPR011876">
    <property type="entry name" value="IsopentenylPP_isomerase_typ1"/>
</dbReference>
<protein>
    <recommendedName>
        <fullName evidence="5">isopentenyl-diphosphate Delta-isomerase</fullName>
        <ecNumber evidence="5">5.3.3.2</ecNumber>
    </recommendedName>
</protein>
<proteinExistence type="inferred from homology"/>
<comment type="function">
    <text evidence="2">Catalyzes the 1,3-allylic rearrangement of the homoallylic substrate isopentenyl (IPP) to its highly electrophilic allylic isomer, dimethylallyl diphosphate (DMAPP).</text>
</comment>
<dbReference type="Proteomes" id="UP000005237">
    <property type="component" value="Unassembled WGS sequence"/>
</dbReference>
<dbReference type="NCBIfam" id="TIGR02150">
    <property type="entry name" value="IPP_isom_1"/>
    <property type="match status" value="1"/>
</dbReference>
<reference evidence="9" key="2">
    <citation type="submission" date="2022-06" db="UniProtKB">
        <authorList>
            <consortium name="EnsemblMetazoa"/>
        </authorList>
    </citation>
    <scope>IDENTIFICATION</scope>
    <source>
        <strain evidence="9">DF5081</strain>
    </source>
</reference>
<organism evidence="9 10">
    <name type="scientific">Caenorhabditis japonica</name>
    <dbReference type="NCBI Taxonomy" id="281687"/>
    <lineage>
        <taxon>Eukaryota</taxon>
        <taxon>Metazoa</taxon>
        <taxon>Ecdysozoa</taxon>
        <taxon>Nematoda</taxon>
        <taxon>Chromadorea</taxon>
        <taxon>Rhabditida</taxon>
        <taxon>Rhabditina</taxon>
        <taxon>Rhabditomorpha</taxon>
        <taxon>Rhabditoidea</taxon>
        <taxon>Rhabditidae</taxon>
        <taxon>Peloderinae</taxon>
        <taxon>Caenorhabditis</taxon>
    </lineage>
</organism>
<dbReference type="Gene3D" id="3.90.79.10">
    <property type="entry name" value="Nucleoside Triphosphate Pyrophosphohydrolase"/>
    <property type="match status" value="1"/>
</dbReference>
<dbReference type="GO" id="GO:0009240">
    <property type="term" value="P:isopentenyl diphosphate biosynthetic process"/>
    <property type="evidence" value="ECO:0007669"/>
    <property type="project" value="TreeGrafter"/>
</dbReference>
<comment type="pathway">
    <text evidence="3">Isoprenoid biosynthesis; dimethylallyl diphosphate biosynthesis; dimethylallyl diphosphate from isopentenyl diphosphate: step 1/1.</text>
</comment>